<dbReference type="Proteomes" id="UP001501787">
    <property type="component" value="Unassembled WGS sequence"/>
</dbReference>
<dbReference type="RefSeq" id="WP_201504549.1">
    <property type="nucleotide sequence ID" value="NZ_BAAAFR010000008.1"/>
</dbReference>
<name>A0ABP3FR86_9GAMM</name>
<feature type="compositionally biased region" description="Basic and acidic residues" evidence="1">
    <location>
        <begin position="51"/>
        <end position="64"/>
    </location>
</feature>
<organism evidence="2 3">
    <name type="scientific">Psychrobacter aestuarii</name>
    <dbReference type="NCBI Taxonomy" id="556327"/>
    <lineage>
        <taxon>Bacteria</taxon>
        <taxon>Pseudomonadati</taxon>
        <taxon>Pseudomonadota</taxon>
        <taxon>Gammaproteobacteria</taxon>
        <taxon>Moraxellales</taxon>
        <taxon>Moraxellaceae</taxon>
        <taxon>Psychrobacter</taxon>
    </lineage>
</organism>
<accession>A0ABP3FR86</accession>
<feature type="region of interest" description="Disordered" evidence="1">
    <location>
        <begin position="1"/>
        <end position="64"/>
    </location>
</feature>
<feature type="compositionally biased region" description="Basic and acidic residues" evidence="1">
    <location>
        <begin position="1"/>
        <end position="19"/>
    </location>
</feature>
<gene>
    <name evidence="2" type="ORF">GCM10009129_21870</name>
</gene>
<comment type="caution">
    <text evidence="2">The sequence shown here is derived from an EMBL/GenBank/DDBJ whole genome shotgun (WGS) entry which is preliminary data.</text>
</comment>
<reference evidence="3" key="1">
    <citation type="journal article" date="2019" name="Int. J. Syst. Evol. Microbiol.">
        <title>The Global Catalogue of Microorganisms (GCM) 10K type strain sequencing project: providing services to taxonomists for standard genome sequencing and annotation.</title>
        <authorList>
            <consortium name="The Broad Institute Genomics Platform"/>
            <consortium name="The Broad Institute Genome Sequencing Center for Infectious Disease"/>
            <person name="Wu L."/>
            <person name="Ma J."/>
        </authorList>
    </citation>
    <scope>NUCLEOTIDE SEQUENCE [LARGE SCALE GENOMIC DNA]</scope>
    <source>
        <strain evidence="3">JCM 16343</strain>
    </source>
</reference>
<evidence type="ECO:0000313" key="2">
    <source>
        <dbReference type="EMBL" id="GAA0323670.1"/>
    </source>
</evidence>
<dbReference type="EMBL" id="BAAAFR010000008">
    <property type="protein sequence ID" value="GAA0323670.1"/>
    <property type="molecule type" value="Genomic_DNA"/>
</dbReference>
<protein>
    <submittedName>
        <fullName evidence="2">Uncharacterized protein</fullName>
    </submittedName>
</protein>
<proteinExistence type="predicted"/>
<keyword evidence="3" id="KW-1185">Reference proteome</keyword>
<evidence type="ECO:0000256" key="1">
    <source>
        <dbReference type="SAM" id="MobiDB-lite"/>
    </source>
</evidence>
<sequence length="64" mass="6929">MSIDKQTMDAEERKIEQLAKDINPSEDITPDSEAEMTTALLDDDALGGTASEKDKDAKAADTKD</sequence>
<evidence type="ECO:0000313" key="3">
    <source>
        <dbReference type="Proteomes" id="UP001501787"/>
    </source>
</evidence>